<dbReference type="EMBL" id="BAABJQ010000045">
    <property type="protein sequence ID" value="GAA5200783.1"/>
    <property type="molecule type" value="Genomic_DNA"/>
</dbReference>
<accession>A0ABP9SRA7</accession>
<protein>
    <submittedName>
        <fullName evidence="2">GNAT family N-acetyltransferase</fullName>
    </submittedName>
</protein>
<dbReference type="InterPro" id="IPR016181">
    <property type="entry name" value="Acyl_CoA_acyltransferase"/>
</dbReference>
<evidence type="ECO:0000259" key="1">
    <source>
        <dbReference type="PROSITE" id="PS51186"/>
    </source>
</evidence>
<reference evidence="3" key="1">
    <citation type="journal article" date="2019" name="Int. J. Syst. Evol. Microbiol.">
        <title>The Global Catalogue of Microorganisms (GCM) 10K type strain sequencing project: providing services to taxonomists for standard genome sequencing and annotation.</title>
        <authorList>
            <consortium name="The Broad Institute Genomics Platform"/>
            <consortium name="The Broad Institute Genome Sequencing Center for Infectious Disease"/>
            <person name="Wu L."/>
            <person name="Ma J."/>
        </authorList>
    </citation>
    <scope>NUCLEOTIDE SEQUENCE [LARGE SCALE GENOMIC DNA]</scope>
    <source>
        <strain evidence="3">JCM 18304</strain>
    </source>
</reference>
<dbReference type="PANTHER" id="PTHR42791:SF1">
    <property type="entry name" value="N-ACETYLTRANSFERASE DOMAIN-CONTAINING PROTEIN"/>
    <property type="match status" value="1"/>
</dbReference>
<name>A0ABP9SRA7_9ACTN</name>
<feature type="domain" description="N-acetyltransferase" evidence="1">
    <location>
        <begin position="50"/>
        <end position="195"/>
    </location>
</feature>
<organism evidence="2 3">
    <name type="scientific">Rugosimonospora acidiphila</name>
    <dbReference type="NCBI Taxonomy" id="556531"/>
    <lineage>
        <taxon>Bacteria</taxon>
        <taxon>Bacillati</taxon>
        <taxon>Actinomycetota</taxon>
        <taxon>Actinomycetes</taxon>
        <taxon>Micromonosporales</taxon>
        <taxon>Micromonosporaceae</taxon>
        <taxon>Rugosimonospora</taxon>
    </lineage>
</organism>
<dbReference type="PROSITE" id="PS51186">
    <property type="entry name" value="GNAT"/>
    <property type="match status" value="1"/>
</dbReference>
<dbReference type="Gene3D" id="3.40.630.30">
    <property type="match status" value="1"/>
</dbReference>
<sequence>MTTQVRTASATDAATIAYVVATAFHPLDVTRWLIPDPQERANRFPHYARILIDHAFEHGTIHITTDLNAVAVWLPHPLPDPPSYATKLAYACGVWTPRFQLLDQAMHHAHPQDLGPHDYLAFLAVMPQYQGQGCGAALLDHHHNYLDEHGRAAYLEASNTHSRKLYTHHGYTDCAPPLDLHYQGEPMYPMWRQPPTPGNNRLA</sequence>
<dbReference type="InterPro" id="IPR052523">
    <property type="entry name" value="Trichothecene_AcTrans"/>
</dbReference>
<dbReference type="InterPro" id="IPR000182">
    <property type="entry name" value="GNAT_dom"/>
</dbReference>
<keyword evidence="3" id="KW-1185">Reference proteome</keyword>
<evidence type="ECO:0000313" key="3">
    <source>
        <dbReference type="Proteomes" id="UP001501570"/>
    </source>
</evidence>
<dbReference type="Proteomes" id="UP001501570">
    <property type="component" value="Unassembled WGS sequence"/>
</dbReference>
<dbReference type="SUPFAM" id="SSF55729">
    <property type="entry name" value="Acyl-CoA N-acyltransferases (Nat)"/>
    <property type="match status" value="1"/>
</dbReference>
<evidence type="ECO:0000313" key="2">
    <source>
        <dbReference type="EMBL" id="GAA5200783.1"/>
    </source>
</evidence>
<gene>
    <name evidence="2" type="ORF">GCM10023322_79410</name>
</gene>
<dbReference type="RefSeq" id="WP_345638681.1">
    <property type="nucleotide sequence ID" value="NZ_BAABJQ010000045.1"/>
</dbReference>
<dbReference type="PANTHER" id="PTHR42791">
    <property type="entry name" value="GNAT FAMILY ACETYLTRANSFERASE"/>
    <property type="match status" value="1"/>
</dbReference>
<comment type="caution">
    <text evidence="2">The sequence shown here is derived from an EMBL/GenBank/DDBJ whole genome shotgun (WGS) entry which is preliminary data.</text>
</comment>
<dbReference type="Pfam" id="PF13508">
    <property type="entry name" value="Acetyltransf_7"/>
    <property type="match status" value="1"/>
</dbReference>
<proteinExistence type="predicted"/>
<dbReference type="CDD" id="cd04301">
    <property type="entry name" value="NAT_SF"/>
    <property type="match status" value="1"/>
</dbReference>